<dbReference type="PANTHER" id="PTHR43792:SF9">
    <property type="entry name" value="RIBOSOMAL-PROTEIN-ALANINE ACETYLTRANSFERASE"/>
    <property type="match status" value="1"/>
</dbReference>
<dbReference type="GO" id="GO:0008999">
    <property type="term" value="F:protein-N-terminal-alanine acetyltransferase activity"/>
    <property type="evidence" value="ECO:0007669"/>
    <property type="project" value="TreeGrafter"/>
</dbReference>
<dbReference type="InterPro" id="IPR016181">
    <property type="entry name" value="Acyl_CoA_acyltransferase"/>
</dbReference>
<name>A0A1E4RB90_9BACI</name>
<dbReference type="GO" id="GO:0005737">
    <property type="term" value="C:cytoplasm"/>
    <property type="evidence" value="ECO:0007669"/>
    <property type="project" value="TreeGrafter"/>
</dbReference>
<dbReference type="InterPro" id="IPR000182">
    <property type="entry name" value="GNAT_dom"/>
</dbReference>
<organism evidence="2 3">
    <name type="scientific">Lysinibacillus fusiformis</name>
    <dbReference type="NCBI Taxonomy" id="28031"/>
    <lineage>
        <taxon>Bacteria</taxon>
        <taxon>Bacillati</taxon>
        <taxon>Bacillota</taxon>
        <taxon>Bacilli</taxon>
        <taxon>Bacillales</taxon>
        <taxon>Bacillaceae</taxon>
        <taxon>Lysinibacillus</taxon>
    </lineage>
</organism>
<sequence>MSFPTIQTEQIRLRKLKRDDAPSLYNYYSNENVYRYLDWNGPDSIERSYEVIHIWNEGFEKGWIIRFAIADKMSDEVIGTIFLSDFEGKRAEIGYDLSEKYWHRGIMSEAMNEVLAIGFNQLGLVRIQATVAEENTASRKLLTKFNFKEEGYLRQYECHSVTGECRDMLIYSLLRKGKQRREWIDKADRKEI</sequence>
<dbReference type="Proteomes" id="UP000094784">
    <property type="component" value="Unassembled WGS sequence"/>
</dbReference>
<comment type="caution">
    <text evidence="2">The sequence shown here is derived from an EMBL/GenBank/DDBJ whole genome shotgun (WGS) entry which is preliminary data.</text>
</comment>
<evidence type="ECO:0000313" key="3">
    <source>
        <dbReference type="Proteomes" id="UP000094784"/>
    </source>
</evidence>
<dbReference type="Pfam" id="PF13302">
    <property type="entry name" value="Acetyltransf_3"/>
    <property type="match status" value="1"/>
</dbReference>
<proteinExistence type="predicted"/>
<accession>A0A1E4RB90</accession>
<dbReference type="Gene3D" id="3.40.630.30">
    <property type="match status" value="1"/>
</dbReference>
<dbReference type="InterPro" id="IPR051531">
    <property type="entry name" value="N-acetyltransferase"/>
</dbReference>
<dbReference type="SUPFAM" id="SSF55729">
    <property type="entry name" value="Acyl-CoA N-acyltransferases (Nat)"/>
    <property type="match status" value="1"/>
</dbReference>
<reference evidence="2 3" key="1">
    <citation type="submission" date="2016-09" db="EMBL/GenBank/DDBJ databases">
        <title>Draft genome sequence of the soil isolate, Lysinibacillus fusiformis M5, a potential hypoxanthine producer.</title>
        <authorList>
            <person name="Gallegos-Monterrosa R."/>
            <person name="Maroti G."/>
            <person name="Balint B."/>
            <person name="Kovacs A.T."/>
        </authorList>
    </citation>
    <scope>NUCLEOTIDE SEQUENCE [LARGE SCALE GENOMIC DNA]</scope>
    <source>
        <strain evidence="2 3">M5</strain>
    </source>
</reference>
<dbReference type="PROSITE" id="PS51186">
    <property type="entry name" value="GNAT"/>
    <property type="match status" value="1"/>
</dbReference>
<evidence type="ECO:0000313" key="2">
    <source>
        <dbReference type="EMBL" id="ODV57745.1"/>
    </source>
</evidence>
<gene>
    <name evidence="2" type="ORF">BG258_12875</name>
</gene>
<protein>
    <recommendedName>
        <fullName evidence="1">N-acetyltransferase domain-containing protein</fullName>
    </recommendedName>
</protein>
<evidence type="ECO:0000259" key="1">
    <source>
        <dbReference type="PROSITE" id="PS51186"/>
    </source>
</evidence>
<dbReference type="PANTHER" id="PTHR43792">
    <property type="entry name" value="GNAT FAMILY, PUTATIVE (AFU_ORTHOLOGUE AFUA_3G00765)-RELATED-RELATED"/>
    <property type="match status" value="1"/>
</dbReference>
<dbReference type="AlphaFoldDB" id="A0A1E4RB90"/>
<feature type="domain" description="N-acetyltransferase" evidence="1">
    <location>
        <begin position="11"/>
        <end position="176"/>
    </location>
</feature>
<dbReference type="EMBL" id="MECQ01000001">
    <property type="protein sequence ID" value="ODV57745.1"/>
    <property type="molecule type" value="Genomic_DNA"/>
</dbReference>